<dbReference type="PROSITE" id="PS50240">
    <property type="entry name" value="TRYPSIN_DOM"/>
    <property type="match status" value="1"/>
</dbReference>
<dbReference type="PANTHER" id="PTHR24256">
    <property type="entry name" value="TRYPTASE-RELATED"/>
    <property type="match status" value="1"/>
</dbReference>
<evidence type="ECO:0000313" key="6">
    <source>
        <dbReference type="Proteomes" id="UP001152798"/>
    </source>
</evidence>
<dbReference type="InterPro" id="IPR001254">
    <property type="entry name" value="Trypsin_dom"/>
</dbReference>
<evidence type="ECO:0000256" key="1">
    <source>
        <dbReference type="ARBA" id="ARBA00023157"/>
    </source>
</evidence>
<evidence type="ECO:0000256" key="2">
    <source>
        <dbReference type="ARBA" id="ARBA00024195"/>
    </source>
</evidence>
<dbReference type="GO" id="GO:0006508">
    <property type="term" value="P:proteolysis"/>
    <property type="evidence" value="ECO:0007669"/>
    <property type="project" value="InterPro"/>
</dbReference>
<dbReference type="Gene3D" id="2.40.10.10">
    <property type="entry name" value="Trypsin-like serine proteases"/>
    <property type="match status" value="2"/>
</dbReference>
<dbReference type="InterPro" id="IPR001314">
    <property type="entry name" value="Peptidase_S1A"/>
</dbReference>
<dbReference type="Proteomes" id="UP001152798">
    <property type="component" value="Chromosome 4"/>
</dbReference>
<comment type="similarity">
    <text evidence="2">Belongs to the peptidase S1 family. CLIP subfamily.</text>
</comment>
<keyword evidence="6" id="KW-1185">Reference proteome</keyword>
<keyword evidence="1" id="KW-1015">Disulfide bond</keyword>
<name>A0A9P0HA65_NEZVI</name>
<feature type="chain" id="PRO_5040302771" description="Peptidase S1 domain-containing protein" evidence="3">
    <location>
        <begin position="30"/>
        <end position="443"/>
    </location>
</feature>
<gene>
    <name evidence="5" type="ORF">NEZAVI_LOCUS7940</name>
</gene>
<dbReference type="PROSITE" id="PS00135">
    <property type="entry name" value="TRYPSIN_SER"/>
    <property type="match status" value="1"/>
</dbReference>
<dbReference type="InterPro" id="IPR033116">
    <property type="entry name" value="TRYPSIN_SER"/>
</dbReference>
<dbReference type="EMBL" id="OV725080">
    <property type="protein sequence ID" value="CAH1398251.1"/>
    <property type="molecule type" value="Genomic_DNA"/>
</dbReference>
<sequence>MRTVQISILTISALLLFVALILYLSFGAGRDETQLNLNATCKHENLTGICKSKDECVTNITSVILESCNEGDPSLVCCPLEKAPIPNSHKRTPGEKAKEKPNATCKHGNLTGICKSKDKCETNLTSVILESCNEGDPSLVCCPLEETPIPNSHKRTPGEKAKEMCMIYGKTANYRRAPLFPHIIGPSSGEDFICDQVKREPLRIGGDTAKEKEFPHMALIFNYDAELGKISWSCGGSIVSPEFILGAAHCPVSKHFSYAMVGTNAFKDTVELLENNTVEISDVFIHPDFNNNHDNDIALFKLSTKLKASEIPICLDTGSSISNNMMVIATGFGINERQISKGILQKVILNIVDAELCAAEYERLLQHQMHLEHTVCAYAEDTDTCQGDSGGPLQIYHSELPCMYTQIGIISYGPNCSLRTNLPGVYTKVSPYIGWIEDIVWPA</sequence>
<evidence type="ECO:0000313" key="5">
    <source>
        <dbReference type="EMBL" id="CAH1398251.1"/>
    </source>
</evidence>
<evidence type="ECO:0000259" key="4">
    <source>
        <dbReference type="PROSITE" id="PS50240"/>
    </source>
</evidence>
<dbReference type="SUPFAM" id="SSF50494">
    <property type="entry name" value="Trypsin-like serine proteases"/>
    <property type="match status" value="1"/>
</dbReference>
<organism evidence="5 6">
    <name type="scientific">Nezara viridula</name>
    <name type="common">Southern green stink bug</name>
    <name type="synonym">Cimex viridulus</name>
    <dbReference type="NCBI Taxonomy" id="85310"/>
    <lineage>
        <taxon>Eukaryota</taxon>
        <taxon>Metazoa</taxon>
        <taxon>Ecdysozoa</taxon>
        <taxon>Arthropoda</taxon>
        <taxon>Hexapoda</taxon>
        <taxon>Insecta</taxon>
        <taxon>Pterygota</taxon>
        <taxon>Neoptera</taxon>
        <taxon>Paraneoptera</taxon>
        <taxon>Hemiptera</taxon>
        <taxon>Heteroptera</taxon>
        <taxon>Panheteroptera</taxon>
        <taxon>Pentatomomorpha</taxon>
        <taxon>Pentatomoidea</taxon>
        <taxon>Pentatomidae</taxon>
        <taxon>Pentatominae</taxon>
        <taxon>Nezara</taxon>
    </lineage>
</organism>
<dbReference type="SMART" id="SM00020">
    <property type="entry name" value="Tryp_SPc"/>
    <property type="match status" value="1"/>
</dbReference>
<accession>A0A9P0HA65</accession>
<feature type="domain" description="Peptidase S1" evidence="4">
    <location>
        <begin position="203"/>
        <end position="441"/>
    </location>
</feature>
<proteinExistence type="inferred from homology"/>
<dbReference type="Pfam" id="PF00089">
    <property type="entry name" value="Trypsin"/>
    <property type="match status" value="1"/>
</dbReference>
<protein>
    <recommendedName>
        <fullName evidence="4">Peptidase S1 domain-containing protein</fullName>
    </recommendedName>
</protein>
<dbReference type="InterPro" id="IPR051487">
    <property type="entry name" value="Ser/Thr_Proteases_Immune/Dev"/>
</dbReference>
<evidence type="ECO:0000256" key="3">
    <source>
        <dbReference type="SAM" id="SignalP"/>
    </source>
</evidence>
<feature type="signal peptide" evidence="3">
    <location>
        <begin position="1"/>
        <end position="29"/>
    </location>
</feature>
<dbReference type="AlphaFoldDB" id="A0A9P0HA65"/>
<dbReference type="InterPro" id="IPR009003">
    <property type="entry name" value="Peptidase_S1_PA"/>
</dbReference>
<dbReference type="GO" id="GO:0004252">
    <property type="term" value="F:serine-type endopeptidase activity"/>
    <property type="evidence" value="ECO:0007669"/>
    <property type="project" value="InterPro"/>
</dbReference>
<dbReference type="CDD" id="cd00190">
    <property type="entry name" value="Tryp_SPc"/>
    <property type="match status" value="1"/>
</dbReference>
<reference evidence="5" key="1">
    <citation type="submission" date="2022-01" db="EMBL/GenBank/DDBJ databases">
        <authorList>
            <person name="King R."/>
        </authorList>
    </citation>
    <scope>NUCLEOTIDE SEQUENCE</scope>
</reference>
<dbReference type="PRINTS" id="PR00722">
    <property type="entry name" value="CHYMOTRYPSIN"/>
</dbReference>
<keyword evidence="3" id="KW-0732">Signal</keyword>
<dbReference type="OrthoDB" id="6339452at2759"/>
<dbReference type="InterPro" id="IPR043504">
    <property type="entry name" value="Peptidase_S1_PA_chymotrypsin"/>
</dbReference>